<sequence length="379" mass="39900">MKKVVIIPDSFKGTMSSKEICDIIGRTVKKYYPDCNIVSVPVADGGEGSVDCFLTAVGGKKVYVDVKGPYFENIRAYYGIIDQDTAVIEMASCAGLPLVEGRENPMKTTTYGVGQMILHAASNGCKKIILGLGGSCTNDGGTGAAAALGVKFFNDKNEEFVPVGGTLKDIAKIDISGKANILDGVSITAMCDIDNVMYGSSGAAFVFAPQKGADEKMVKELDNGLMHLSDVIESDLGVHVSNVPGAGAAGAMGAGMLAFCNAELKMGIQVVLDTVNFDKLIEDADVIFTGEGKIDGQSLRGKVVVGVARRAKKQGIPVVAIVGDIGDDIDGIYDMGVNSIFSINRVALPFEQARKRSKSDLESTVDSLLRFSKLNIGQD</sequence>
<keyword evidence="3 4" id="KW-0418">Kinase</keyword>
<dbReference type="Gene3D" id="3.90.1510.10">
    <property type="entry name" value="Glycerate kinase, domain 2"/>
    <property type="match status" value="1"/>
</dbReference>
<dbReference type="STRING" id="29343.CCDG5_1938"/>
<dbReference type="PANTHER" id="PTHR21599:SF0">
    <property type="entry name" value="GLYCERATE KINASE"/>
    <property type="match status" value="1"/>
</dbReference>
<protein>
    <submittedName>
        <fullName evidence="5">Glycerate kinase</fullName>
        <ecNumber evidence="5">2.7.1.31</ecNumber>
    </submittedName>
</protein>
<dbReference type="Pfam" id="PF02595">
    <property type="entry name" value="Gly_kinase"/>
    <property type="match status" value="1"/>
</dbReference>
<dbReference type="KEGG" id="ccel:CCDG5_1938"/>
<accession>A0A078KV26</accession>
<dbReference type="OrthoDB" id="9774290at2"/>
<dbReference type="InterPro" id="IPR036129">
    <property type="entry name" value="Glycerate_kinase_sf"/>
</dbReference>
<keyword evidence="6" id="KW-1185">Reference proteome</keyword>
<dbReference type="GO" id="GO:0031388">
    <property type="term" value="P:organic acid phosphorylation"/>
    <property type="evidence" value="ECO:0007669"/>
    <property type="project" value="UniProtKB-UniRule"/>
</dbReference>
<dbReference type="PANTHER" id="PTHR21599">
    <property type="entry name" value="GLYCERATE KINASE"/>
    <property type="match status" value="1"/>
</dbReference>
<evidence type="ECO:0000256" key="1">
    <source>
        <dbReference type="ARBA" id="ARBA00006284"/>
    </source>
</evidence>
<keyword evidence="2 4" id="KW-0808">Transferase</keyword>
<evidence type="ECO:0000313" key="5">
    <source>
        <dbReference type="EMBL" id="CDZ25030.1"/>
    </source>
</evidence>
<dbReference type="Gene3D" id="3.40.50.10350">
    <property type="entry name" value="Glycerate kinase, domain 1"/>
    <property type="match status" value="1"/>
</dbReference>
<dbReference type="GO" id="GO:0008887">
    <property type="term" value="F:glycerate kinase activity"/>
    <property type="evidence" value="ECO:0007669"/>
    <property type="project" value="UniProtKB-UniRule"/>
</dbReference>
<dbReference type="HOGENOM" id="CLU_028255_0_0_9"/>
<evidence type="ECO:0000256" key="3">
    <source>
        <dbReference type="ARBA" id="ARBA00022777"/>
    </source>
</evidence>
<dbReference type="AlphaFoldDB" id="A0A078KV26"/>
<proteinExistence type="inferred from homology"/>
<evidence type="ECO:0000256" key="2">
    <source>
        <dbReference type="ARBA" id="ARBA00022679"/>
    </source>
</evidence>
<dbReference type="NCBIfam" id="TIGR00045">
    <property type="entry name" value="glycerate kinase"/>
    <property type="match status" value="1"/>
</dbReference>
<dbReference type="EC" id="2.7.1.31" evidence="5"/>
<dbReference type="EMBL" id="LM995447">
    <property type="protein sequence ID" value="CDZ25030.1"/>
    <property type="molecule type" value="Genomic_DNA"/>
</dbReference>
<dbReference type="InterPro" id="IPR018193">
    <property type="entry name" value="Glyc_kinase_flavodox-like_fold"/>
</dbReference>
<dbReference type="InterPro" id="IPR004381">
    <property type="entry name" value="Glycerate_kinase"/>
</dbReference>
<dbReference type="InterPro" id="IPR018197">
    <property type="entry name" value="Glycerate_kinase_RE-like"/>
</dbReference>
<evidence type="ECO:0000313" key="6">
    <source>
        <dbReference type="Proteomes" id="UP000032431"/>
    </source>
</evidence>
<reference evidence="6" key="1">
    <citation type="submission" date="2014-07" db="EMBL/GenBank/DDBJ databases">
        <authorList>
            <person name="Wibberg D."/>
        </authorList>
    </citation>
    <scope>NUCLEOTIDE SEQUENCE [LARGE SCALE GENOMIC DNA]</scope>
    <source>
        <strain evidence="6">DG5</strain>
    </source>
</reference>
<dbReference type="Proteomes" id="UP000032431">
    <property type="component" value="Chromosome I"/>
</dbReference>
<name>A0A078KV26_9FIRM</name>
<dbReference type="PIRSF" id="PIRSF006078">
    <property type="entry name" value="GlxK"/>
    <property type="match status" value="1"/>
</dbReference>
<dbReference type="PATRIC" id="fig|29343.3.peg.2034"/>
<organism evidence="5 6">
    <name type="scientific">[Clostridium] cellulosi</name>
    <dbReference type="NCBI Taxonomy" id="29343"/>
    <lineage>
        <taxon>Bacteria</taxon>
        <taxon>Bacillati</taxon>
        <taxon>Bacillota</taxon>
        <taxon>Clostridia</taxon>
        <taxon>Eubacteriales</taxon>
        <taxon>Oscillospiraceae</taxon>
        <taxon>Oscillospiraceae incertae sedis</taxon>
    </lineage>
</organism>
<comment type="similarity">
    <text evidence="1 4">Belongs to the glycerate kinase type-1 family.</text>
</comment>
<dbReference type="SUPFAM" id="SSF110738">
    <property type="entry name" value="Glycerate kinase I"/>
    <property type="match status" value="1"/>
</dbReference>
<gene>
    <name evidence="5" type="ORF">CCDG5_1938</name>
</gene>
<evidence type="ECO:0000256" key="4">
    <source>
        <dbReference type="PIRNR" id="PIRNR006078"/>
    </source>
</evidence>